<evidence type="ECO:0000259" key="5">
    <source>
        <dbReference type="Pfam" id="PF04127"/>
    </source>
</evidence>
<evidence type="ECO:0000313" key="6">
    <source>
        <dbReference type="EMBL" id="CDI06714.1"/>
    </source>
</evidence>
<comment type="caution">
    <text evidence="3">Lacks conserved residue(s) required for the propagation of feature annotation.</text>
</comment>
<feature type="region of interest" description="Phosphopantothenate--cysteine ligase" evidence="3">
    <location>
        <begin position="201"/>
        <end position="414"/>
    </location>
</feature>
<evidence type="ECO:0000256" key="2">
    <source>
        <dbReference type="ARBA" id="ARBA00023239"/>
    </source>
</evidence>
<dbReference type="EC" id="6.3.2.5" evidence="3"/>
<dbReference type="InterPro" id="IPR036551">
    <property type="entry name" value="Flavin_trans-like"/>
</dbReference>
<accession>V6AVY1</accession>
<feature type="binding site" evidence="3">
    <location>
        <position position="351"/>
    </location>
    <ligand>
        <name>CTP</name>
        <dbReference type="ChEBI" id="CHEBI:37563"/>
    </ligand>
</feature>
<comment type="similarity">
    <text evidence="3">In the C-terminal section; belongs to the PPC synthetase family.</text>
</comment>
<dbReference type="GO" id="GO:0004633">
    <property type="term" value="F:phosphopantothenoylcysteine decarboxylase activity"/>
    <property type="evidence" value="ECO:0007669"/>
    <property type="project" value="UniProtKB-UniRule"/>
</dbReference>
<feature type="domain" description="Flavoprotein" evidence="4">
    <location>
        <begin position="23"/>
        <end position="189"/>
    </location>
</feature>
<evidence type="ECO:0000313" key="7">
    <source>
        <dbReference type="Proteomes" id="UP000018159"/>
    </source>
</evidence>
<feature type="region of interest" description="Phosphopantothenoylcysteine decarboxylase" evidence="3">
    <location>
        <begin position="1"/>
        <end position="200"/>
    </location>
</feature>
<dbReference type="AlphaFoldDB" id="V6AVY1"/>
<comment type="cofactor">
    <cofactor evidence="3">
        <name>FMN</name>
        <dbReference type="ChEBI" id="CHEBI:58210"/>
    </cofactor>
    <text evidence="3">Binds 1 FMN per subunit.</text>
</comment>
<feature type="domain" description="DNA/pantothenate metabolism flavoprotein C-terminal" evidence="5">
    <location>
        <begin position="196"/>
        <end position="407"/>
    </location>
</feature>
<proteinExistence type="inferred from homology"/>
<sequence length="414" mass="45381">MEAKRKHPSLDIVESYGTHLSGKKIILCVAGSVAAYKSIELARLLMRHGAHVTCVASQAVTKLIQPDYFKWATGNAVITKLTGDLEHIKLADYGQADLILVYPATANTLGKLANGIDDTPVSTVLTVGFGAKIPIIMALAMHKAMYENAAVLRNMKFLKDKIEFITPNMVEGKAKAAEPEGVLEYVLQKFGHSSILSGKRILITAGPTVEPIDPIRVITNQSTGATGILLAREMISAGASVTLVYGPGMEEPPKGAKVIRVRTVNQMFDAVKGQLRRKFDIVIMAAAAADYTLTPNKAKIKSAKKELIIRLQKAPKIIDHVKKMQNDVFLVGFKAEANVPLKLLIDSSKKKMRESNADLIVANDVGTEYQRNPRLNRVLIIDSSGKVKRSARKEKSEIVRFIRKHIERKLEASI</sequence>
<dbReference type="InterPro" id="IPR003382">
    <property type="entry name" value="Flavoprotein"/>
</dbReference>
<evidence type="ECO:0000256" key="3">
    <source>
        <dbReference type="HAMAP-Rule" id="MF_02225"/>
    </source>
</evidence>
<comment type="catalytic activity">
    <reaction evidence="3">
        <text>(R)-4'-phosphopantothenate + L-cysteine + CTP = N-[(R)-4-phosphopantothenoyl]-L-cysteine + CMP + diphosphate + H(+)</text>
        <dbReference type="Rhea" id="RHEA:19397"/>
        <dbReference type="ChEBI" id="CHEBI:10986"/>
        <dbReference type="ChEBI" id="CHEBI:15378"/>
        <dbReference type="ChEBI" id="CHEBI:33019"/>
        <dbReference type="ChEBI" id="CHEBI:35235"/>
        <dbReference type="ChEBI" id="CHEBI:37563"/>
        <dbReference type="ChEBI" id="CHEBI:59458"/>
        <dbReference type="ChEBI" id="CHEBI:60377"/>
        <dbReference type="EC" id="6.3.2.5"/>
    </reaction>
</comment>
<evidence type="ECO:0000256" key="1">
    <source>
        <dbReference type="ARBA" id="ARBA00022793"/>
    </source>
</evidence>
<dbReference type="HAMAP" id="MF_02225">
    <property type="entry name" value="CoaBC"/>
    <property type="match status" value="1"/>
</dbReference>
<dbReference type="GO" id="GO:0046872">
    <property type="term" value="F:metal ion binding"/>
    <property type="evidence" value="ECO:0007669"/>
    <property type="project" value="UniProtKB-KW"/>
</dbReference>
<dbReference type="RefSeq" id="WP_048197321.1">
    <property type="nucleotide sequence ID" value="NZ_CBTY010000011.1"/>
</dbReference>
<dbReference type="SUPFAM" id="SSF52507">
    <property type="entry name" value="Homo-oligomeric flavin-containing Cys decarboxylases, HFCD"/>
    <property type="match status" value="1"/>
</dbReference>
<dbReference type="Proteomes" id="UP000018159">
    <property type="component" value="Unassembled WGS sequence"/>
</dbReference>
<comment type="catalytic activity">
    <reaction evidence="3">
        <text>N-[(R)-4-phosphopantothenoyl]-L-cysteine + H(+) = (R)-4'-phosphopantetheine + CO2</text>
        <dbReference type="Rhea" id="RHEA:16793"/>
        <dbReference type="ChEBI" id="CHEBI:15378"/>
        <dbReference type="ChEBI" id="CHEBI:16526"/>
        <dbReference type="ChEBI" id="CHEBI:59458"/>
        <dbReference type="ChEBI" id="CHEBI:61723"/>
        <dbReference type="EC" id="4.1.1.36"/>
    </reaction>
</comment>
<keyword evidence="1 3" id="KW-0210">Decarboxylase</keyword>
<dbReference type="SUPFAM" id="SSF102645">
    <property type="entry name" value="CoaB-like"/>
    <property type="match status" value="1"/>
</dbReference>
<protein>
    <recommendedName>
        <fullName evidence="3">Coenzyme A biosynthesis bifunctional protein CoaBC</fullName>
    </recommendedName>
    <alternativeName>
        <fullName evidence="3">DNA/pantothenate metabolism flavoprotein</fullName>
    </alternativeName>
    <alternativeName>
        <fullName evidence="3">Phosphopantothenoylcysteine synthetase/decarboxylase</fullName>
        <shortName evidence="3">PPCS-PPCDC</shortName>
    </alternativeName>
    <domain>
        <recommendedName>
            <fullName evidence="3">Phosphopantothenoylcysteine decarboxylase</fullName>
            <shortName evidence="3">PPC decarboxylase</shortName>
            <shortName evidence="3">PPC-DC</shortName>
            <ecNumber evidence="3">4.1.1.36</ecNumber>
        </recommendedName>
        <alternativeName>
            <fullName evidence="3">CoaC</fullName>
        </alternativeName>
    </domain>
    <domain>
        <recommendedName>
            <fullName evidence="3">Phosphopantothenate--cysteine ligase</fullName>
            <ecNumber evidence="3">6.3.2.5</ecNumber>
        </recommendedName>
        <alternativeName>
            <fullName evidence="3">CoaB</fullName>
        </alternativeName>
        <alternativeName>
            <fullName evidence="3">Phosphopantothenoylcysteine synthetase</fullName>
            <shortName evidence="3">PPC synthetase</shortName>
            <shortName evidence="3">PPC-S</shortName>
        </alternativeName>
    </domain>
</protein>
<dbReference type="InterPro" id="IPR005252">
    <property type="entry name" value="CoaBC"/>
</dbReference>
<dbReference type="GO" id="GO:0071513">
    <property type="term" value="C:phosphopantothenoylcysteine decarboxylase complex"/>
    <property type="evidence" value="ECO:0007669"/>
    <property type="project" value="TreeGrafter"/>
</dbReference>
<feature type="binding site" evidence="3">
    <location>
        <position position="333"/>
    </location>
    <ligand>
        <name>CTP</name>
        <dbReference type="ChEBI" id="CHEBI:37563"/>
    </ligand>
</feature>
<keyword evidence="3" id="KW-0285">Flavoprotein</keyword>
<dbReference type="GO" id="GO:0010181">
    <property type="term" value="F:FMN binding"/>
    <property type="evidence" value="ECO:0007669"/>
    <property type="project" value="UniProtKB-UniRule"/>
</dbReference>
<dbReference type="PANTHER" id="PTHR14359">
    <property type="entry name" value="HOMO-OLIGOMERIC FLAVIN CONTAINING CYS DECARBOXYLASE FAMILY"/>
    <property type="match status" value="1"/>
</dbReference>
<dbReference type="PANTHER" id="PTHR14359:SF6">
    <property type="entry name" value="PHOSPHOPANTOTHENOYLCYSTEINE DECARBOXYLASE"/>
    <property type="match status" value="1"/>
</dbReference>
<feature type="binding site" evidence="3">
    <location>
        <position position="290"/>
    </location>
    <ligand>
        <name>CTP</name>
        <dbReference type="ChEBI" id="CHEBI:37563"/>
    </ligand>
</feature>
<dbReference type="Gene3D" id="3.40.50.10300">
    <property type="entry name" value="CoaB-like"/>
    <property type="match status" value="1"/>
</dbReference>
<name>V6AVY1_9ARCH</name>
<dbReference type="Pfam" id="PF02441">
    <property type="entry name" value="Flavoprotein"/>
    <property type="match status" value="1"/>
</dbReference>
<dbReference type="EC" id="4.1.1.36" evidence="3"/>
<keyword evidence="2 3" id="KW-0456">Lyase</keyword>
<comment type="cofactor">
    <cofactor evidence="3">
        <name>Mg(2+)</name>
        <dbReference type="ChEBI" id="CHEBI:18420"/>
    </cofactor>
</comment>
<comment type="pathway">
    <text evidence="3">Cofactor biosynthesis; coenzyme A biosynthesis.</text>
</comment>
<dbReference type="NCBIfam" id="TIGR00521">
    <property type="entry name" value="coaBC_dfp"/>
    <property type="match status" value="1"/>
</dbReference>
<dbReference type="InterPro" id="IPR035929">
    <property type="entry name" value="CoaB-like_sf"/>
</dbReference>
<evidence type="ECO:0000259" key="4">
    <source>
        <dbReference type="Pfam" id="PF02441"/>
    </source>
</evidence>
<dbReference type="GO" id="GO:0015941">
    <property type="term" value="P:pantothenate catabolic process"/>
    <property type="evidence" value="ECO:0007669"/>
    <property type="project" value="InterPro"/>
</dbReference>
<comment type="caution">
    <text evidence="6">The sequence shown here is derived from an EMBL/GenBank/DDBJ whole genome shotgun (WGS) entry which is preliminary data.</text>
</comment>
<keyword evidence="3" id="KW-0288">FMN</keyword>
<dbReference type="Gene3D" id="3.40.50.1950">
    <property type="entry name" value="Flavin prenyltransferase-like"/>
    <property type="match status" value="1"/>
</dbReference>
<gene>
    <name evidence="3" type="primary">coaBC</name>
    <name evidence="6" type="ORF">NITUZ_60241</name>
</gene>
<reference evidence="6 7" key="1">
    <citation type="journal article" date="2013" name="PLoS ONE">
        <title>Enrichment and Genome Sequence of the Group I.1a Ammonia-Oxidizing Archaeon ?Ca. Nitrosotenuis uzonensis? Representing a Clade Globally.</title>
        <authorList>
            <person name="Lebedeva E.V."/>
            <person name="Hatzenpichler R."/>
            <person name="Pelletier E."/>
            <person name="Schuster N."/>
            <person name="Hauzmayer S."/>
            <person name="Bulaev A."/>
            <person name="Grigor'eva N.V."/>
            <person name="Galushko A."/>
            <person name="Schmid M."/>
            <person name="Palatinszky M."/>
            <person name="Le Paslier D."/>
            <person name="Daims H."/>
            <person name="Wagner M."/>
        </authorList>
    </citation>
    <scope>NUCLEOTIDE SEQUENCE [LARGE SCALE GENOMIC DNA]</scope>
    <source>
        <strain evidence="6 7">N4</strain>
    </source>
</reference>
<dbReference type="GO" id="GO:0015937">
    <property type="term" value="P:coenzyme A biosynthetic process"/>
    <property type="evidence" value="ECO:0007669"/>
    <property type="project" value="UniProtKB-UniRule"/>
</dbReference>
<dbReference type="UniPathway" id="UPA00241"/>
<comment type="similarity">
    <text evidence="3">In the N-terminal section; belongs to the HFCD (homo-oligomeric flavin containing Cys decarboxylase) superfamily.</text>
</comment>
<dbReference type="STRING" id="1407055.NITUZ_60241"/>
<comment type="function">
    <text evidence="3">Catalyzes two sequential steps in the biosynthesis of coenzyme A. In the first step cysteine is conjugated to 4'-phosphopantothenate to form 4-phosphopantothenoylcysteine. In the second step the latter compound is decarboxylated to form 4'-phosphopantotheine.</text>
</comment>
<dbReference type="GO" id="GO:0004632">
    <property type="term" value="F:phosphopantothenate--cysteine ligase activity"/>
    <property type="evidence" value="ECO:0007669"/>
    <property type="project" value="UniProtKB-UniRule"/>
</dbReference>
<keyword evidence="3" id="KW-0479">Metal-binding</keyword>
<dbReference type="OrthoDB" id="10536at2157"/>
<keyword evidence="7" id="KW-1185">Reference proteome</keyword>
<dbReference type="Pfam" id="PF04127">
    <property type="entry name" value="DFP"/>
    <property type="match status" value="1"/>
</dbReference>
<keyword evidence="3" id="KW-0511">Multifunctional enzyme</keyword>
<dbReference type="EMBL" id="CBTY010000011">
    <property type="protein sequence ID" value="CDI06714.1"/>
    <property type="molecule type" value="Genomic_DNA"/>
</dbReference>
<feature type="binding site" evidence="3">
    <location>
        <position position="299"/>
    </location>
    <ligand>
        <name>CTP</name>
        <dbReference type="ChEBI" id="CHEBI:37563"/>
    </ligand>
</feature>
<keyword evidence="3 6" id="KW-0436">Ligase</keyword>
<organism evidence="6 7">
    <name type="scientific">Candidatus Nitrosotenuis uzonensis</name>
    <dbReference type="NCBI Taxonomy" id="1407055"/>
    <lineage>
        <taxon>Archaea</taxon>
        <taxon>Nitrososphaerota</taxon>
        <taxon>Candidatus Nitrosotenuis</taxon>
    </lineage>
</organism>
<dbReference type="InterPro" id="IPR007085">
    <property type="entry name" value="DNA/pantothenate-metab_flavo_C"/>
</dbReference>
<keyword evidence="3" id="KW-0460">Magnesium</keyword>